<evidence type="ECO:0000256" key="5">
    <source>
        <dbReference type="ARBA" id="ARBA00038359"/>
    </source>
</evidence>
<gene>
    <name evidence="8" type="ORF">PG986_014035</name>
</gene>
<dbReference type="PANTHER" id="PTHR33048">
    <property type="entry name" value="PTH11-LIKE INTEGRAL MEMBRANE PROTEIN (AFU_ORTHOLOGUE AFUA_5G11245)"/>
    <property type="match status" value="1"/>
</dbReference>
<protein>
    <recommendedName>
        <fullName evidence="7">Rhodopsin domain-containing protein</fullName>
    </recommendedName>
</protein>
<organism evidence="8 9">
    <name type="scientific">Apiospora aurea</name>
    <dbReference type="NCBI Taxonomy" id="335848"/>
    <lineage>
        <taxon>Eukaryota</taxon>
        <taxon>Fungi</taxon>
        <taxon>Dikarya</taxon>
        <taxon>Ascomycota</taxon>
        <taxon>Pezizomycotina</taxon>
        <taxon>Sordariomycetes</taxon>
        <taxon>Xylariomycetidae</taxon>
        <taxon>Amphisphaeriales</taxon>
        <taxon>Apiosporaceae</taxon>
        <taxon>Apiospora</taxon>
    </lineage>
</organism>
<feature type="transmembrane region" description="Helical" evidence="6">
    <location>
        <begin position="6"/>
        <end position="24"/>
    </location>
</feature>
<evidence type="ECO:0000313" key="9">
    <source>
        <dbReference type="Proteomes" id="UP001391051"/>
    </source>
</evidence>
<keyword evidence="9" id="KW-1185">Reference proteome</keyword>
<dbReference type="GeneID" id="92083319"/>
<dbReference type="PANTHER" id="PTHR33048:SF93">
    <property type="entry name" value="INTEGRAL MEMBRANE PROTEIN"/>
    <property type="match status" value="1"/>
</dbReference>
<sequence length="160" mass="17020">MEVTPIGTMGTAKVSLGLLLLRLVTKRWHRWAIWTAISLLFVDTAVCAFAFAFQCTPPAYLWDKTITTGRCPLPIAPFAIALGAGCVASDRKQLGGGAGVLCGVRTIGGGGMPGYKPSSWPRVSRCHGADESELSLRGRSLSRTERITCINAKDVKVNAG</sequence>
<comment type="subcellular location">
    <subcellularLocation>
        <location evidence="1">Membrane</location>
        <topology evidence="1">Multi-pass membrane protein</topology>
    </subcellularLocation>
</comment>
<name>A0ABR1PXL8_9PEZI</name>
<evidence type="ECO:0000259" key="7">
    <source>
        <dbReference type="Pfam" id="PF20684"/>
    </source>
</evidence>
<dbReference type="EMBL" id="JAQQWE010000009">
    <property type="protein sequence ID" value="KAK7941648.1"/>
    <property type="molecule type" value="Genomic_DNA"/>
</dbReference>
<evidence type="ECO:0000256" key="1">
    <source>
        <dbReference type="ARBA" id="ARBA00004141"/>
    </source>
</evidence>
<dbReference type="InterPro" id="IPR052337">
    <property type="entry name" value="SAT4-like"/>
</dbReference>
<accession>A0ABR1PXL8</accession>
<comment type="similarity">
    <text evidence="5">Belongs to the SAT4 family.</text>
</comment>
<dbReference type="Proteomes" id="UP001391051">
    <property type="component" value="Unassembled WGS sequence"/>
</dbReference>
<comment type="caution">
    <text evidence="8">The sequence shown here is derived from an EMBL/GenBank/DDBJ whole genome shotgun (WGS) entry which is preliminary data.</text>
</comment>
<keyword evidence="4 6" id="KW-0472">Membrane</keyword>
<keyword evidence="2 6" id="KW-0812">Transmembrane</keyword>
<dbReference type="Pfam" id="PF20684">
    <property type="entry name" value="Fung_rhodopsin"/>
    <property type="match status" value="1"/>
</dbReference>
<feature type="transmembrane region" description="Helical" evidence="6">
    <location>
        <begin position="31"/>
        <end position="53"/>
    </location>
</feature>
<evidence type="ECO:0000313" key="8">
    <source>
        <dbReference type="EMBL" id="KAK7941648.1"/>
    </source>
</evidence>
<feature type="domain" description="Rhodopsin" evidence="7">
    <location>
        <begin position="8"/>
        <end position="81"/>
    </location>
</feature>
<dbReference type="RefSeq" id="XP_066694400.1">
    <property type="nucleotide sequence ID" value="XM_066850257.1"/>
</dbReference>
<keyword evidence="3 6" id="KW-1133">Transmembrane helix</keyword>
<reference evidence="8 9" key="1">
    <citation type="submission" date="2023-01" db="EMBL/GenBank/DDBJ databases">
        <title>Analysis of 21 Apiospora genomes using comparative genomics revels a genus with tremendous synthesis potential of carbohydrate active enzymes and secondary metabolites.</title>
        <authorList>
            <person name="Sorensen T."/>
        </authorList>
    </citation>
    <scope>NUCLEOTIDE SEQUENCE [LARGE SCALE GENOMIC DNA]</scope>
    <source>
        <strain evidence="8 9">CBS 24483</strain>
    </source>
</reference>
<proteinExistence type="inferred from homology"/>
<dbReference type="InterPro" id="IPR049326">
    <property type="entry name" value="Rhodopsin_dom_fungi"/>
</dbReference>
<evidence type="ECO:0000256" key="6">
    <source>
        <dbReference type="SAM" id="Phobius"/>
    </source>
</evidence>
<evidence type="ECO:0000256" key="4">
    <source>
        <dbReference type="ARBA" id="ARBA00023136"/>
    </source>
</evidence>
<evidence type="ECO:0000256" key="3">
    <source>
        <dbReference type="ARBA" id="ARBA00022989"/>
    </source>
</evidence>
<evidence type="ECO:0000256" key="2">
    <source>
        <dbReference type="ARBA" id="ARBA00022692"/>
    </source>
</evidence>